<keyword evidence="1" id="KW-0175">Coiled coil</keyword>
<reference evidence="3 4" key="1">
    <citation type="submission" date="2024-05" db="EMBL/GenBank/DDBJ databases">
        <title>Genetic variation in Jamaican populations of the coffee berry borer (Hypothenemus hampei).</title>
        <authorList>
            <person name="Errbii M."/>
            <person name="Myrie A."/>
        </authorList>
    </citation>
    <scope>NUCLEOTIDE SEQUENCE [LARGE SCALE GENOMIC DNA]</scope>
    <source>
        <strain evidence="3">JA-Hopewell-2020-01-JO</strain>
        <tissue evidence="3">Whole body</tissue>
    </source>
</reference>
<dbReference type="EMBL" id="JBDJPC010000006">
    <property type="protein sequence ID" value="KAL1497040.1"/>
    <property type="molecule type" value="Genomic_DNA"/>
</dbReference>
<organism evidence="3 4">
    <name type="scientific">Hypothenemus hampei</name>
    <name type="common">Coffee berry borer</name>
    <dbReference type="NCBI Taxonomy" id="57062"/>
    <lineage>
        <taxon>Eukaryota</taxon>
        <taxon>Metazoa</taxon>
        <taxon>Ecdysozoa</taxon>
        <taxon>Arthropoda</taxon>
        <taxon>Hexapoda</taxon>
        <taxon>Insecta</taxon>
        <taxon>Pterygota</taxon>
        <taxon>Neoptera</taxon>
        <taxon>Endopterygota</taxon>
        <taxon>Coleoptera</taxon>
        <taxon>Polyphaga</taxon>
        <taxon>Cucujiformia</taxon>
        <taxon>Curculionidae</taxon>
        <taxon>Scolytinae</taxon>
        <taxon>Hypothenemus</taxon>
    </lineage>
</organism>
<evidence type="ECO:0000256" key="2">
    <source>
        <dbReference type="SAM" id="SignalP"/>
    </source>
</evidence>
<comment type="caution">
    <text evidence="3">The sequence shown here is derived from an EMBL/GenBank/DDBJ whole genome shotgun (WGS) entry which is preliminary data.</text>
</comment>
<protein>
    <submittedName>
        <fullName evidence="3">Uncharacterized protein</fullName>
    </submittedName>
</protein>
<evidence type="ECO:0000313" key="3">
    <source>
        <dbReference type="EMBL" id="KAL1497040.1"/>
    </source>
</evidence>
<keyword evidence="4" id="KW-1185">Reference proteome</keyword>
<keyword evidence="2" id="KW-0732">Signal</keyword>
<accession>A0ABD1ENJ1</accession>
<dbReference type="Proteomes" id="UP001566132">
    <property type="component" value="Unassembled WGS sequence"/>
</dbReference>
<gene>
    <name evidence="3" type="ORF">ABEB36_008068</name>
</gene>
<evidence type="ECO:0000313" key="4">
    <source>
        <dbReference type="Proteomes" id="UP001566132"/>
    </source>
</evidence>
<dbReference type="AlphaFoldDB" id="A0ABD1ENJ1"/>
<proteinExistence type="predicted"/>
<feature type="signal peptide" evidence="2">
    <location>
        <begin position="1"/>
        <end position="21"/>
    </location>
</feature>
<feature type="coiled-coil region" evidence="1">
    <location>
        <begin position="115"/>
        <end position="160"/>
    </location>
</feature>
<name>A0ABD1ENJ1_HYPHA</name>
<sequence>MFPRIFSLILLLFQFSKNVLALHNAMEKFQNSVEQQTFNDVLLAIEERLRNLDNVYSMQLSESVQSKLDQYGRKLEFLDMKLIRLESIIMLNLDRISENISSKNHKDDMARGQIYRKLDNIYEGFNQKIDFLERKFVGAFEKIQAKVESTLQRLERMEEDMVQRNFDTEAELSDTTIILENYTTTIAKNEILLKNITVVQMENASQMKYINYSINSLKNNMDSIHNATLKAFNASDYMQKTIDSLKTETKEDFNSYAVKVADVTMAIWKQNDGISENLETVQTVVNLTRTEIQNGIRALMLHIAKTTGKGDKTSLESLKKSVNLSLEKIISQQNLFLESCHRVQMDESQIESEISQMLGKLIDMLETKMTTVMKDLKGIEKTIKGHDSKTHRNLIQANANIISLFEKTTKINELAEKQLKDVKFSLDALFTFVQEVLPTRLDNGAMEDVSSTAVLLNQTRLELQMIILKLQGVLRGLNVTDPLFDNSHTLLNCTQNYGNLIDIRSAATTVCKGSEDNGKTIETNDDSVQKAIIDIFGTPPTTLNNEKSQINATMKMDSLSNISKVNHSETTTQGTTDFSETTTTDHFITTMNEN</sequence>
<feature type="chain" id="PRO_5044828178" evidence="2">
    <location>
        <begin position="22"/>
        <end position="594"/>
    </location>
</feature>
<evidence type="ECO:0000256" key="1">
    <source>
        <dbReference type="SAM" id="Coils"/>
    </source>
</evidence>